<keyword evidence="3" id="KW-1185">Reference proteome</keyword>
<name>A0A101J751_9ACTN</name>
<dbReference type="OrthoDB" id="529288at2"/>
<comment type="caution">
    <text evidence="2">The sequence shown here is derived from an EMBL/GenBank/DDBJ whole genome shotgun (WGS) entry which is preliminary data.</text>
</comment>
<dbReference type="AlphaFoldDB" id="A0A101J751"/>
<dbReference type="RefSeq" id="WP_062714395.1">
    <property type="nucleotide sequence ID" value="NZ_LLZG01000408.1"/>
</dbReference>
<dbReference type="Proteomes" id="UP000053923">
    <property type="component" value="Unassembled WGS sequence"/>
</dbReference>
<evidence type="ECO:0000313" key="3">
    <source>
        <dbReference type="Proteomes" id="UP000053923"/>
    </source>
</evidence>
<sequence length="198" mass="21898">MATDPTEQLIRLFAEESRVRAFAAVALGAGSSEQVARAAGLSPKETALALLRLREQGVVTAGDDGSLGVAYGLFREYAREAAQREYDSAAAGSPALGDERTDLILRTFVRDGRLVRLPAQWNRKKLVLRYIAEQTFEPGVAYPERAVNEKLRVWCEDSDDIDHVTLRRYLVDLHHLHRSAGIYRRPVEAAHAGDADIA</sequence>
<protein>
    <recommendedName>
        <fullName evidence="1">DUF2087 domain-containing protein</fullName>
    </recommendedName>
</protein>
<feature type="domain" description="DUF2087" evidence="1">
    <location>
        <begin position="113"/>
        <end position="185"/>
    </location>
</feature>
<dbReference type="InterPro" id="IPR018656">
    <property type="entry name" value="DUF2087"/>
</dbReference>
<evidence type="ECO:0000259" key="1">
    <source>
        <dbReference type="Pfam" id="PF09860"/>
    </source>
</evidence>
<proteinExistence type="predicted"/>
<evidence type="ECO:0000313" key="2">
    <source>
        <dbReference type="EMBL" id="KUL21464.1"/>
    </source>
</evidence>
<dbReference type="Pfam" id="PF09860">
    <property type="entry name" value="DUF2087"/>
    <property type="match status" value="1"/>
</dbReference>
<reference evidence="3" key="1">
    <citation type="submission" date="2015-10" db="EMBL/GenBank/DDBJ databases">
        <authorList>
            <person name="Ju K.-S."/>
            <person name="Doroghazi J.R."/>
            <person name="Metcalf W.W."/>
        </authorList>
    </citation>
    <scope>NUCLEOTIDE SEQUENCE [LARGE SCALE GENOMIC DNA]</scope>
    <source>
        <strain evidence="3">NRRL 3151</strain>
    </source>
</reference>
<dbReference type="EMBL" id="LLZG01000408">
    <property type="protein sequence ID" value="KUL21464.1"/>
    <property type="molecule type" value="Genomic_DNA"/>
</dbReference>
<accession>A0A101J751</accession>
<gene>
    <name evidence="2" type="ORF">ADL12_44810</name>
</gene>
<organism evidence="2 3">
    <name type="scientific">Streptomyces regalis</name>
    <dbReference type="NCBI Taxonomy" id="68262"/>
    <lineage>
        <taxon>Bacteria</taxon>
        <taxon>Bacillati</taxon>
        <taxon>Actinomycetota</taxon>
        <taxon>Actinomycetes</taxon>
        <taxon>Kitasatosporales</taxon>
        <taxon>Streptomycetaceae</taxon>
        <taxon>Streptomyces</taxon>
    </lineage>
</organism>